<comment type="catalytic activity">
    <reaction evidence="4">
        <text>a 5'-end (N(7)-methyl 5'-triphosphoguanosine)-ribonucleoside in snoRNA + S-adenosyl-L-methionine = a 5'-end (N(2),N(7)-dimethyl 5'-triphosphoguanosine)-ribonucleoside in snoRNA + S-adenosyl-L-homocysteine + H(+)</text>
        <dbReference type="Rhea" id="RHEA:78475"/>
        <dbReference type="Rhea" id="RHEA-COMP:19086"/>
        <dbReference type="Rhea" id="RHEA-COMP:19088"/>
        <dbReference type="ChEBI" id="CHEBI:15378"/>
        <dbReference type="ChEBI" id="CHEBI:57856"/>
        <dbReference type="ChEBI" id="CHEBI:59789"/>
        <dbReference type="ChEBI" id="CHEBI:156461"/>
        <dbReference type="ChEBI" id="CHEBI:172880"/>
    </reaction>
    <physiologicalReaction direction="left-to-right" evidence="4">
        <dbReference type="Rhea" id="RHEA:78476"/>
    </physiologicalReaction>
</comment>
<evidence type="ECO:0000256" key="7">
    <source>
        <dbReference type="ARBA" id="ARBA00049790"/>
    </source>
</evidence>
<dbReference type="SUPFAM" id="SSF53335">
    <property type="entry name" value="S-adenosyl-L-methionine-dependent methyltransferases"/>
    <property type="match status" value="1"/>
</dbReference>
<comment type="catalytic activity">
    <reaction evidence="6">
        <text>a 5'-end (N(7)-methyl 5'-triphosphoguanosine)-ribonucleoside in snRNA + S-adenosyl-L-methionine = a 5'-end (N(2),N(7)-dimethyl 5'-triphosphoguanosine)-ribonucleoside in snRNA + S-adenosyl-L-homocysteine + H(+)</text>
        <dbReference type="Rhea" id="RHEA:78471"/>
        <dbReference type="Rhea" id="RHEA-COMP:19085"/>
        <dbReference type="Rhea" id="RHEA-COMP:19087"/>
        <dbReference type="ChEBI" id="CHEBI:15378"/>
        <dbReference type="ChEBI" id="CHEBI:57856"/>
        <dbReference type="ChEBI" id="CHEBI:59789"/>
        <dbReference type="ChEBI" id="CHEBI:156461"/>
        <dbReference type="ChEBI" id="CHEBI:172880"/>
    </reaction>
    <physiologicalReaction direction="left-to-right" evidence="6">
        <dbReference type="Rhea" id="RHEA:78472"/>
    </physiologicalReaction>
</comment>
<gene>
    <name evidence="9" type="ORF">B0A52_09154</name>
</gene>
<comment type="catalytic activity">
    <reaction evidence="3">
        <text>a 5'-end (N(2),N(7)-dimethyl 5'-triphosphoguanosine)-ribonucleoside in snoRNA + S-adenosyl-L-methionine = a 5'-end (N(2),N(2),N(7)-trimethyl 5'-triphosphoguanosine)-ribonucleoside in snoRNA + S-adenosyl-L-homocysteine + H(+)</text>
        <dbReference type="Rhea" id="RHEA:78507"/>
        <dbReference type="Rhea" id="RHEA-COMP:19088"/>
        <dbReference type="Rhea" id="RHEA-COMP:19090"/>
        <dbReference type="ChEBI" id="CHEBI:15378"/>
        <dbReference type="ChEBI" id="CHEBI:57856"/>
        <dbReference type="ChEBI" id="CHEBI:59789"/>
        <dbReference type="ChEBI" id="CHEBI:167623"/>
        <dbReference type="ChEBI" id="CHEBI:172880"/>
    </reaction>
    <physiologicalReaction direction="left-to-right" evidence="3">
        <dbReference type="Rhea" id="RHEA:78508"/>
    </physiologicalReaction>
</comment>
<evidence type="ECO:0000256" key="2">
    <source>
        <dbReference type="ARBA" id="ARBA00025783"/>
    </source>
</evidence>
<dbReference type="GO" id="GO:0071164">
    <property type="term" value="F:RNA cap trimethylguanosine synthase activity"/>
    <property type="evidence" value="ECO:0007669"/>
    <property type="project" value="TreeGrafter"/>
</dbReference>
<reference evidence="9 10" key="1">
    <citation type="submission" date="2017-03" db="EMBL/GenBank/DDBJ databases">
        <title>Genomes of endolithic fungi from Antarctica.</title>
        <authorList>
            <person name="Coleine C."/>
            <person name="Masonjones S."/>
            <person name="Stajich J.E."/>
        </authorList>
    </citation>
    <scope>NUCLEOTIDE SEQUENCE [LARGE SCALE GENOMIC DNA]</scope>
    <source>
        <strain evidence="9 10">CCFEE 6314</strain>
    </source>
</reference>
<feature type="region of interest" description="Disordered" evidence="8">
    <location>
        <begin position="1"/>
        <end position="35"/>
    </location>
</feature>
<evidence type="ECO:0000256" key="3">
    <source>
        <dbReference type="ARBA" id="ARBA00047418"/>
    </source>
</evidence>
<dbReference type="CDD" id="cd02440">
    <property type="entry name" value="AdoMet_MTases"/>
    <property type="match status" value="1"/>
</dbReference>
<dbReference type="PANTHER" id="PTHR14741:SF32">
    <property type="entry name" value="TRIMETHYLGUANOSINE SYNTHASE"/>
    <property type="match status" value="1"/>
</dbReference>
<organism evidence="9 10">
    <name type="scientific">Exophiala mesophila</name>
    <name type="common">Black yeast-like fungus</name>
    <dbReference type="NCBI Taxonomy" id="212818"/>
    <lineage>
        <taxon>Eukaryota</taxon>
        <taxon>Fungi</taxon>
        <taxon>Dikarya</taxon>
        <taxon>Ascomycota</taxon>
        <taxon>Pezizomycotina</taxon>
        <taxon>Eurotiomycetes</taxon>
        <taxon>Chaetothyriomycetidae</taxon>
        <taxon>Chaetothyriales</taxon>
        <taxon>Herpotrichiellaceae</taxon>
        <taxon>Exophiala</taxon>
    </lineage>
</organism>
<dbReference type="InterPro" id="IPR019012">
    <property type="entry name" value="RNA_cap_Gua-N2-MeTrfase"/>
</dbReference>
<proteinExistence type="inferred from homology"/>
<comment type="caution">
    <text evidence="9">The sequence shown here is derived from an EMBL/GenBank/DDBJ whole genome shotgun (WGS) entry which is preliminary data.</text>
</comment>
<dbReference type="Proteomes" id="UP000288859">
    <property type="component" value="Unassembled WGS sequence"/>
</dbReference>
<sequence length="275" mass="30808">MARKRKSRATAEDAKWSAKKQKQTQESSEKSLPEGVHHYQTIEEVPWDLQKYWQQGYSIFSKYDEGIWMTDDAWYGVTHESVANTIAQHIADAAPSNKAIIIDAFCGVGGNTIAFALSGKWKRVYAIEKDAATLACAKHNAEIYGVADKITWFHGDCFELLGLVDTNPAATVTSLKAIASQYGVIFASPPWGGPGYRSSEVFDLESMEPYSFSFLYQSFKKITSEVVLYLPRTSDVRQISKFAKEDAKTQVVHYCTYGTSRALSAYFGNWKILKS</sequence>
<name>A0A438MWU1_EXOME</name>
<dbReference type="FunFam" id="3.40.50.150:FF:000270">
    <property type="entry name" value="RNA methylase family protein"/>
    <property type="match status" value="1"/>
</dbReference>
<dbReference type="PANTHER" id="PTHR14741">
    <property type="entry name" value="S-ADENOSYLMETHIONINE-DEPENDENT METHYLTRANSFERASE RELATED"/>
    <property type="match status" value="1"/>
</dbReference>
<dbReference type="InterPro" id="IPR029063">
    <property type="entry name" value="SAM-dependent_MTases_sf"/>
</dbReference>
<comment type="similarity">
    <text evidence="2">Belongs to the methyltransferase superfamily. Trimethylguanosine synthase family.</text>
</comment>
<accession>A0A438MWU1</accession>
<dbReference type="VEuPathDB" id="FungiDB:PV10_04432"/>
<comment type="catalytic activity">
    <reaction evidence="5">
        <text>a 5'-end (N(2),N(7)-dimethyl 5'-triphosphoguanosine)-ribonucleoside in snRNA + S-adenosyl-L-methionine = a 5'-end (N(2),N(2),N(7)-trimethyl 5'-triphosphoguanosine)-ribonucleoside in snRNA + S-adenosyl-L-homocysteine + H(+)</text>
        <dbReference type="Rhea" id="RHEA:78479"/>
        <dbReference type="Rhea" id="RHEA-COMP:19087"/>
        <dbReference type="Rhea" id="RHEA-COMP:19089"/>
        <dbReference type="ChEBI" id="CHEBI:15378"/>
        <dbReference type="ChEBI" id="CHEBI:57856"/>
        <dbReference type="ChEBI" id="CHEBI:59789"/>
        <dbReference type="ChEBI" id="CHEBI:167623"/>
        <dbReference type="ChEBI" id="CHEBI:172880"/>
    </reaction>
    <physiologicalReaction direction="left-to-right" evidence="5">
        <dbReference type="Rhea" id="RHEA:78480"/>
    </physiologicalReaction>
</comment>
<dbReference type="Pfam" id="PF09445">
    <property type="entry name" value="Methyltransf_15"/>
    <property type="match status" value="1"/>
</dbReference>
<evidence type="ECO:0000256" key="8">
    <source>
        <dbReference type="SAM" id="MobiDB-lite"/>
    </source>
</evidence>
<dbReference type="Gene3D" id="3.40.50.150">
    <property type="entry name" value="Vaccinia Virus protein VP39"/>
    <property type="match status" value="1"/>
</dbReference>
<dbReference type="GO" id="GO:0005634">
    <property type="term" value="C:nucleus"/>
    <property type="evidence" value="ECO:0007669"/>
    <property type="project" value="TreeGrafter"/>
</dbReference>
<evidence type="ECO:0000256" key="6">
    <source>
        <dbReference type="ARBA" id="ARBA00049075"/>
    </source>
</evidence>
<dbReference type="OrthoDB" id="194443at2759"/>
<evidence type="ECO:0000313" key="10">
    <source>
        <dbReference type="Proteomes" id="UP000288859"/>
    </source>
</evidence>
<evidence type="ECO:0000313" key="9">
    <source>
        <dbReference type="EMBL" id="RVX67373.1"/>
    </source>
</evidence>
<dbReference type="EMBL" id="NAJM01000049">
    <property type="protein sequence ID" value="RVX67373.1"/>
    <property type="molecule type" value="Genomic_DNA"/>
</dbReference>
<evidence type="ECO:0000256" key="1">
    <source>
        <dbReference type="ARBA" id="ARBA00018517"/>
    </source>
</evidence>
<dbReference type="AlphaFoldDB" id="A0A438MWU1"/>
<evidence type="ECO:0000256" key="4">
    <source>
        <dbReference type="ARBA" id="ARBA00048740"/>
    </source>
</evidence>
<protein>
    <recommendedName>
        <fullName evidence="1">Trimethylguanosine synthase</fullName>
    </recommendedName>
    <alternativeName>
        <fullName evidence="7">Cap-specific guanine-N(2) methyltransferase</fullName>
    </alternativeName>
</protein>
<evidence type="ECO:0000256" key="5">
    <source>
        <dbReference type="ARBA" id="ARBA00048763"/>
    </source>
</evidence>